<dbReference type="Proteomes" id="UP000015354">
    <property type="component" value="Unassembled WGS sequence"/>
</dbReference>
<dbReference type="GO" id="GO:0005634">
    <property type="term" value="C:nucleus"/>
    <property type="evidence" value="ECO:0007669"/>
    <property type="project" value="UniProtKB-SubCell"/>
</dbReference>
<feature type="domain" description="HORMA" evidence="7">
    <location>
        <begin position="11"/>
        <end position="234"/>
    </location>
</feature>
<evidence type="ECO:0000256" key="1">
    <source>
        <dbReference type="ARBA" id="ARBA00004123"/>
    </source>
</evidence>
<comment type="subcellular location">
    <subcellularLocation>
        <location evidence="2">Chromosome</location>
    </subcellularLocation>
    <subcellularLocation>
        <location evidence="1">Nucleus</location>
    </subcellularLocation>
</comment>
<feature type="compositionally biased region" description="Basic residues" evidence="6">
    <location>
        <begin position="476"/>
        <end position="485"/>
    </location>
</feature>
<comment type="caution">
    <text evidence="8">The sequence shown here is derived from an EMBL/GenBank/DDBJ whole genome shotgun (WGS) entry which is preliminary data.</text>
</comment>
<keyword evidence="9" id="KW-1185">Reference proteome</keyword>
<evidence type="ECO:0000313" key="8">
    <source>
        <dbReference type="EMBL" id="EPY29116.1"/>
    </source>
</evidence>
<protein>
    <submittedName>
        <fullName evidence="8">HORMA domain containing protein</fullName>
    </submittedName>
</protein>
<dbReference type="InterPro" id="IPR036570">
    <property type="entry name" value="HORMA_dom_sf"/>
</dbReference>
<proteinExistence type="predicted"/>
<sequence length="485" mass="53553">MTSTVQAISQSQSLAAVRNLISFAVSCITYSRGLCSDEDYEERDICGLKIKCMLPISTEASQISMWLRNGVFDALEKNYLKEMALCIYADDLSELLESYCFGFAYNSDGTRAQMGLTQTSEVNGSQRKCEIISNDGSVTQVRRNRKVSKEVLMQMLIQMVDKVINVTGNLPPLLRDRVLTMRLTYYDDVTPPAYEPPFFRPASERMVSLYHDEQRDNVNFGSMDTGYHLFSMSIRHPLVASMHRDKMRSCPTAETLRTATEPSAPVDQTSQSALSSAADRHSRKEAACAAAAEERGRITCAKIHELQTMEAIAAKKEPLRSREIVVLLFTSFILTRAAAVEHGRGRVTLAEVQQYIEEVCPLEIGMDIAISILDKLVAEGVLQEEGGSGAHERSQQGRPSGAATGRDSAVIEDWVVASPVPGALVTSLLQQKEVVHLYSPDMLKQLRQLQKSATAVQVEGKPDAKRRRAAPGAAGTRKRGRPTVK</sequence>
<dbReference type="OrthoDB" id="1928087at2759"/>
<keyword evidence="4" id="KW-0539">Nucleus</keyword>
<evidence type="ECO:0000256" key="6">
    <source>
        <dbReference type="SAM" id="MobiDB-lite"/>
    </source>
</evidence>
<evidence type="ECO:0000313" key="9">
    <source>
        <dbReference type="Proteomes" id="UP000015354"/>
    </source>
</evidence>
<gene>
    <name evidence="8" type="ORF">STCU_04717</name>
</gene>
<dbReference type="Pfam" id="PF02301">
    <property type="entry name" value="HORMA"/>
    <property type="match status" value="1"/>
</dbReference>
<evidence type="ECO:0000256" key="2">
    <source>
        <dbReference type="ARBA" id="ARBA00004286"/>
    </source>
</evidence>
<name>S9VPY9_9TRYP</name>
<reference evidence="8 9" key="1">
    <citation type="journal article" date="2013" name="PLoS ONE">
        <title>Predicting the Proteins of Angomonas deanei, Strigomonas culicis and Their Respective Endosymbionts Reveals New Aspects of the Trypanosomatidae Family.</title>
        <authorList>
            <person name="Motta M.C."/>
            <person name="Martins A.C."/>
            <person name="de Souza S.S."/>
            <person name="Catta-Preta C.M."/>
            <person name="Silva R."/>
            <person name="Klein C.C."/>
            <person name="de Almeida L.G."/>
            <person name="de Lima Cunha O."/>
            <person name="Ciapina L.P."/>
            <person name="Brocchi M."/>
            <person name="Colabardini A.C."/>
            <person name="de Araujo Lima B."/>
            <person name="Machado C.R."/>
            <person name="de Almeida Soares C.M."/>
            <person name="Probst C.M."/>
            <person name="de Menezes C.B."/>
            <person name="Thompson C.E."/>
            <person name="Bartholomeu D.C."/>
            <person name="Gradia D.F."/>
            <person name="Pavoni D.P."/>
            <person name="Grisard E.C."/>
            <person name="Fantinatti-Garboggini F."/>
            <person name="Marchini F.K."/>
            <person name="Rodrigues-Luiz G.F."/>
            <person name="Wagner G."/>
            <person name="Goldman G.H."/>
            <person name="Fietto J.L."/>
            <person name="Elias M.C."/>
            <person name="Goldman M.H."/>
            <person name="Sagot M.F."/>
            <person name="Pereira M."/>
            <person name="Stoco P.H."/>
            <person name="de Mendonca-Neto R.P."/>
            <person name="Teixeira S.M."/>
            <person name="Maciel T.E."/>
            <person name="de Oliveira Mendes T.A."/>
            <person name="Urmenyi T.P."/>
            <person name="de Souza W."/>
            <person name="Schenkman S."/>
            <person name="de Vasconcelos A.T."/>
        </authorList>
    </citation>
    <scope>NUCLEOTIDE SEQUENCE [LARGE SCALE GENOMIC DNA]</scope>
</reference>
<dbReference type="PROSITE" id="PS50815">
    <property type="entry name" value="HORMA"/>
    <property type="match status" value="1"/>
</dbReference>
<dbReference type="Gene3D" id="3.30.900.10">
    <property type="entry name" value="HORMA domain"/>
    <property type="match status" value="1"/>
</dbReference>
<feature type="compositionally biased region" description="Polar residues" evidence="6">
    <location>
        <begin position="257"/>
        <end position="275"/>
    </location>
</feature>
<evidence type="ECO:0000256" key="4">
    <source>
        <dbReference type="ARBA" id="ARBA00023242"/>
    </source>
</evidence>
<organism evidence="8 9">
    <name type="scientific">Strigomonas culicis</name>
    <dbReference type="NCBI Taxonomy" id="28005"/>
    <lineage>
        <taxon>Eukaryota</taxon>
        <taxon>Discoba</taxon>
        <taxon>Euglenozoa</taxon>
        <taxon>Kinetoplastea</taxon>
        <taxon>Metakinetoplastina</taxon>
        <taxon>Trypanosomatida</taxon>
        <taxon>Trypanosomatidae</taxon>
        <taxon>Strigomonadinae</taxon>
        <taxon>Strigomonas</taxon>
    </lineage>
</organism>
<dbReference type="EMBL" id="ATMH01004717">
    <property type="protein sequence ID" value="EPY29116.1"/>
    <property type="molecule type" value="Genomic_DNA"/>
</dbReference>
<evidence type="ECO:0000256" key="3">
    <source>
        <dbReference type="ARBA" id="ARBA00022454"/>
    </source>
</evidence>
<feature type="region of interest" description="Disordered" evidence="6">
    <location>
        <begin position="453"/>
        <end position="485"/>
    </location>
</feature>
<feature type="region of interest" description="Disordered" evidence="6">
    <location>
        <begin position="384"/>
        <end position="404"/>
    </location>
</feature>
<dbReference type="AlphaFoldDB" id="S9VPY9"/>
<feature type="region of interest" description="Disordered" evidence="6">
    <location>
        <begin position="257"/>
        <end position="280"/>
    </location>
</feature>
<dbReference type="InterPro" id="IPR003511">
    <property type="entry name" value="HORMA_dom"/>
</dbReference>
<evidence type="ECO:0000259" key="7">
    <source>
        <dbReference type="PROSITE" id="PS50815"/>
    </source>
</evidence>
<dbReference type="PANTHER" id="PTHR48225">
    <property type="entry name" value="HORMA DOMAIN-CONTAINING PROTEIN 1"/>
    <property type="match status" value="1"/>
</dbReference>
<keyword evidence="3" id="KW-0158">Chromosome</keyword>
<dbReference type="GO" id="GO:0005694">
    <property type="term" value="C:chromosome"/>
    <property type="evidence" value="ECO:0007669"/>
    <property type="project" value="UniProtKB-SubCell"/>
</dbReference>
<dbReference type="PANTHER" id="PTHR48225:SF7">
    <property type="entry name" value="MEIOSIS-SPECIFIC PROTEIN HOP1"/>
    <property type="match status" value="1"/>
</dbReference>
<dbReference type="InterPro" id="IPR051294">
    <property type="entry name" value="HORMA_MeioticProgression"/>
</dbReference>
<dbReference type="GO" id="GO:0051321">
    <property type="term" value="P:meiotic cell cycle"/>
    <property type="evidence" value="ECO:0007669"/>
    <property type="project" value="UniProtKB-KW"/>
</dbReference>
<keyword evidence="5" id="KW-0469">Meiosis</keyword>
<dbReference type="SUPFAM" id="SSF56019">
    <property type="entry name" value="The spindle assembly checkpoint protein mad2"/>
    <property type="match status" value="1"/>
</dbReference>
<evidence type="ECO:0000256" key="5">
    <source>
        <dbReference type="ARBA" id="ARBA00023254"/>
    </source>
</evidence>
<accession>S9VPY9</accession>